<dbReference type="GO" id="GO:0016787">
    <property type="term" value="F:hydrolase activity"/>
    <property type="evidence" value="ECO:0007669"/>
    <property type="project" value="UniProtKB-KW"/>
</dbReference>
<organism evidence="1 2">
    <name type="scientific">Acinetobacter defluvii</name>
    <dbReference type="NCBI Taxonomy" id="1871111"/>
    <lineage>
        <taxon>Bacteria</taxon>
        <taxon>Pseudomonadati</taxon>
        <taxon>Pseudomonadota</taxon>
        <taxon>Gammaproteobacteria</taxon>
        <taxon>Moraxellales</taxon>
        <taxon>Moraxellaceae</taxon>
        <taxon>Acinetobacter</taxon>
    </lineage>
</organism>
<keyword evidence="1" id="KW-0378">Hydrolase</keyword>
<evidence type="ECO:0000313" key="1">
    <source>
        <dbReference type="EMBL" id="AWL28902.1"/>
    </source>
</evidence>
<dbReference type="PIRSF" id="PIRSF007580">
    <property type="entry name" value="UCP07580"/>
    <property type="match status" value="1"/>
</dbReference>
<proteinExistence type="predicted"/>
<evidence type="ECO:0000313" key="2">
    <source>
        <dbReference type="Proteomes" id="UP000245977"/>
    </source>
</evidence>
<name>A0A2S2FF02_9GAMM</name>
<dbReference type="PANTHER" id="PTHR39456">
    <property type="entry name" value="METAL-DEPENDENT HYDROLASE"/>
    <property type="match status" value="1"/>
</dbReference>
<reference evidence="1" key="1">
    <citation type="submission" date="2019-08" db="EMBL/GenBank/DDBJ databases">
        <title>The complete genome of Acinetobacter defluvii strain WCHAD010030.</title>
        <authorList>
            <person name="Hu Y."/>
            <person name="Qin J."/>
            <person name="Feng Y."/>
            <person name="Zong Z."/>
        </authorList>
    </citation>
    <scope>NUCLEOTIDE SEQUENCE</scope>
    <source>
        <strain evidence="1">WCHA30</strain>
    </source>
</reference>
<dbReference type="InterPro" id="IPR016516">
    <property type="entry name" value="UCP07580"/>
</dbReference>
<dbReference type="PANTHER" id="PTHR39456:SF1">
    <property type="entry name" value="METAL-DEPENDENT HYDROLASE"/>
    <property type="match status" value="1"/>
</dbReference>
<dbReference type="KEGG" id="adv:DJ533_10130"/>
<accession>A0A2S2FF02</accession>
<dbReference type="RefSeq" id="WP_065993870.1">
    <property type="nucleotide sequence ID" value="NZ_CP029397.2"/>
</dbReference>
<gene>
    <name evidence="1" type="ORF">DJ533_10130</name>
</gene>
<protein>
    <submittedName>
        <fullName evidence="1">Metal-dependent hydrolase</fullName>
    </submittedName>
</protein>
<dbReference type="Pfam" id="PF10118">
    <property type="entry name" value="Metal_hydrol"/>
    <property type="match status" value="1"/>
</dbReference>
<sequence>MGEFINHQISARRLKFDFSQTPVHWIEGDAYATHIMNVLNIAITQIEHWFCRLANQTLQHVSDPNLIADIKGFIAQEGAHAMAHQGAEHYFKMHNIEIQDYKIFLDWAFKNALSDQPFGLKLPTAQLQKLWLAYRMGMIAVWEHYFCSFGTWVLDAEGLDNADPVMLDILRWHGAEEVEHRTVAYDAFRGLAGDGLSAYVLRQSSAALAFPVMAIGWLGTASYLCHIDPHANAKKYAFKNPIRALKQFHQSSRQNRVPSLDMIFKSLKHWSTLNYHPEHDGDVNKALAYLAKSHAARIAQAG</sequence>
<dbReference type="OrthoDB" id="5727566at2"/>
<keyword evidence="2" id="KW-1185">Reference proteome</keyword>
<dbReference type="AlphaFoldDB" id="A0A2S2FF02"/>
<dbReference type="EMBL" id="CP029397">
    <property type="protein sequence ID" value="AWL28902.1"/>
    <property type="molecule type" value="Genomic_DNA"/>
</dbReference>
<dbReference type="Proteomes" id="UP000245977">
    <property type="component" value="Chromosome"/>
</dbReference>
<dbReference type="STRING" id="1871111.GCA_001704615_03191"/>